<dbReference type="GO" id="GO:0003723">
    <property type="term" value="F:RNA binding"/>
    <property type="evidence" value="ECO:0007669"/>
    <property type="project" value="TreeGrafter"/>
</dbReference>
<proteinExistence type="predicted"/>
<gene>
    <name evidence="4" type="ORF">TanjilG_11968</name>
</gene>
<evidence type="ECO:0000313" key="5">
    <source>
        <dbReference type="Proteomes" id="UP000188354"/>
    </source>
</evidence>
<dbReference type="GO" id="GO:0000027">
    <property type="term" value="P:ribosomal large subunit assembly"/>
    <property type="evidence" value="ECO:0007669"/>
    <property type="project" value="TreeGrafter"/>
</dbReference>
<evidence type="ECO:0000256" key="1">
    <source>
        <dbReference type="ARBA" id="ARBA00004604"/>
    </source>
</evidence>
<dbReference type="OMA" id="NSYSECC"/>
<sequence length="168" mass="19379">MGKKRKHTETQAMVSVSKKEEDAPERPTRTLLGWKDNNEVINDDEVKDIVPPFFQNKEKVLVTCSRRINYRYRNSMLNVVSVLPRCKKDNKVESKETKGATLNELVKLKNCNVLHYVCTPTLTYDFRIISHCNVTHSPVIILNQISVPRTESDKLHRQGLDKMTLVEA</sequence>
<evidence type="ECO:0000256" key="2">
    <source>
        <dbReference type="ARBA" id="ARBA00022517"/>
    </source>
</evidence>
<dbReference type="STRING" id="3871.A0A1J7H3M2"/>
<dbReference type="EMBL" id="CM007368">
    <property type="protein sequence ID" value="OIW07334.1"/>
    <property type="molecule type" value="Genomic_DNA"/>
</dbReference>
<dbReference type="AlphaFoldDB" id="A0A1J7H3M2"/>
<feature type="region of interest" description="Disordered" evidence="3">
    <location>
        <begin position="1"/>
        <end position="28"/>
    </location>
</feature>
<dbReference type="Gramene" id="OIW07334">
    <property type="protein sequence ID" value="OIW07334"/>
    <property type="gene ID" value="TanjilG_11968"/>
</dbReference>
<feature type="compositionally biased region" description="Basic and acidic residues" evidence="3">
    <location>
        <begin position="17"/>
        <end position="28"/>
    </location>
</feature>
<evidence type="ECO:0000313" key="4">
    <source>
        <dbReference type="EMBL" id="OIW07334.1"/>
    </source>
</evidence>
<keyword evidence="2" id="KW-0690">Ribosome biogenesis</keyword>
<keyword evidence="5" id="KW-1185">Reference proteome</keyword>
<dbReference type="PANTHER" id="PTHR13634:SF0">
    <property type="entry name" value="RIBOSOME BIOGENESIS PROTEIN BRX1 HOMOLOG"/>
    <property type="match status" value="1"/>
</dbReference>
<dbReference type="PANTHER" id="PTHR13634">
    <property type="entry name" value="RIBOSOME BIOGENESIS PROTEIN BRIX"/>
    <property type="match status" value="1"/>
</dbReference>
<protein>
    <recommendedName>
        <fullName evidence="6">Brix domain-containing protein</fullName>
    </recommendedName>
</protein>
<evidence type="ECO:0008006" key="6">
    <source>
        <dbReference type="Google" id="ProtNLM"/>
    </source>
</evidence>
<dbReference type="InterPro" id="IPR026532">
    <property type="entry name" value="BRX1"/>
</dbReference>
<comment type="subcellular location">
    <subcellularLocation>
        <location evidence="1">Nucleus</location>
        <location evidence="1">Nucleolus</location>
    </subcellularLocation>
</comment>
<accession>A0A1J7H3M2</accession>
<reference evidence="4 5" key="1">
    <citation type="journal article" date="2017" name="Plant Biotechnol. J.">
        <title>A comprehensive draft genome sequence for lupin (Lupinus angustifolius), an emerging health food: insights into plant-microbe interactions and legume evolution.</title>
        <authorList>
            <person name="Hane J.K."/>
            <person name="Ming Y."/>
            <person name="Kamphuis L.G."/>
            <person name="Nelson M.N."/>
            <person name="Garg G."/>
            <person name="Atkins C.A."/>
            <person name="Bayer P.E."/>
            <person name="Bravo A."/>
            <person name="Bringans S."/>
            <person name="Cannon S."/>
            <person name="Edwards D."/>
            <person name="Foley R."/>
            <person name="Gao L.L."/>
            <person name="Harrison M.J."/>
            <person name="Huang W."/>
            <person name="Hurgobin B."/>
            <person name="Li S."/>
            <person name="Liu C.W."/>
            <person name="McGrath A."/>
            <person name="Morahan G."/>
            <person name="Murray J."/>
            <person name="Weller J."/>
            <person name="Jian J."/>
            <person name="Singh K.B."/>
        </authorList>
    </citation>
    <scope>NUCLEOTIDE SEQUENCE [LARGE SCALE GENOMIC DNA]</scope>
    <source>
        <strain evidence="5">cv. Tanjil</strain>
        <tissue evidence="4">Whole plant</tissue>
    </source>
</reference>
<organism evidence="4 5">
    <name type="scientific">Lupinus angustifolius</name>
    <name type="common">Narrow-leaved blue lupine</name>
    <dbReference type="NCBI Taxonomy" id="3871"/>
    <lineage>
        <taxon>Eukaryota</taxon>
        <taxon>Viridiplantae</taxon>
        <taxon>Streptophyta</taxon>
        <taxon>Embryophyta</taxon>
        <taxon>Tracheophyta</taxon>
        <taxon>Spermatophyta</taxon>
        <taxon>Magnoliopsida</taxon>
        <taxon>eudicotyledons</taxon>
        <taxon>Gunneridae</taxon>
        <taxon>Pentapetalae</taxon>
        <taxon>rosids</taxon>
        <taxon>fabids</taxon>
        <taxon>Fabales</taxon>
        <taxon>Fabaceae</taxon>
        <taxon>Papilionoideae</taxon>
        <taxon>50 kb inversion clade</taxon>
        <taxon>genistoids sensu lato</taxon>
        <taxon>core genistoids</taxon>
        <taxon>Genisteae</taxon>
        <taxon>Lupinus</taxon>
    </lineage>
</organism>
<name>A0A1J7H3M2_LUPAN</name>
<dbReference type="Proteomes" id="UP000188354">
    <property type="component" value="Chromosome LG08"/>
</dbReference>
<dbReference type="GO" id="GO:0005730">
    <property type="term" value="C:nucleolus"/>
    <property type="evidence" value="ECO:0007669"/>
    <property type="project" value="UniProtKB-SubCell"/>
</dbReference>
<evidence type="ECO:0000256" key="3">
    <source>
        <dbReference type="SAM" id="MobiDB-lite"/>
    </source>
</evidence>